<name>A0A6J5LUU6_9CAUD</name>
<accession>A0A6J5LUU6</accession>
<reference evidence="1" key="1">
    <citation type="submission" date="2020-04" db="EMBL/GenBank/DDBJ databases">
        <authorList>
            <person name="Chiriac C."/>
            <person name="Salcher M."/>
            <person name="Ghai R."/>
            <person name="Kavagutti S V."/>
        </authorList>
    </citation>
    <scope>NUCLEOTIDE SEQUENCE</scope>
</reference>
<sequence length="84" mass="9179">MEQITKQLEQMFDINAVVDQIEKNTASVLTFVPNAELKETLLTLNKANANFARANVVALKGFGEVAKTVAEDAQKNLKTAVNSK</sequence>
<proteinExistence type="predicted"/>
<organism evidence="1">
    <name type="scientific">uncultured Caudovirales phage</name>
    <dbReference type="NCBI Taxonomy" id="2100421"/>
    <lineage>
        <taxon>Viruses</taxon>
        <taxon>Duplodnaviria</taxon>
        <taxon>Heunggongvirae</taxon>
        <taxon>Uroviricota</taxon>
        <taxon>Caudoviricetes</taxon>
        <taxon>Peduoviridae</taxon>
        <taxon>Maltschvirus</taxon>
        <taxon>Maltschvirus maltsch</taxon>
    </lineage>
</organism>
<protein>
    <submittedName>
        <fullName evidence="1">Uncharacterized protein</fullName>
    </submittedName>
</protein>
<dbReference type="EMBL" id="LR796341">
    <property type="protein sequence ID" value="CAB4138215.1"/>
    <property type="molecule type" value="Genomic_DNA"/>
</dbReference>
<evidence type="ECO:0000313" key="1">
    <source>
        <dbReference type="EMBL" id="CAB4138215.1"/>
    </source>
</evidence>
<gene>
    <name evidence="1" type="ORF">UFOVP328_408</name>
</gene>